<evidence type="ECO:0000313" key="1">
    <source>
        <dbReference type="EMBL" id="CUG83052.1"/>
    </source>
</evidence>
<reference evidence="2" key="1">
    <citation type="submission" date="2015-09" db="EMBL/GenBank/DDBJ databases">
        <authorList>
            <consortium name="Pathogen Informatics"/>
        </authorList>
    </citation>
    <scope>NUCLEOTIDE SEQUENCE [LARGE SCALE GENOMIC DNA]</scope>
    <source>
        <strain evidence="2">Lake Konstanz</strain>
    </source>
</reference>
<keyword evidence="2" id="KW-1185">Reference proteome</keyword>
<dbReference type="Proteomes" id="UP000051952">
    <property type="component" value="Unassembled WGS sequence"/>
</dbReference>
<protein>
    <submittedName>
        <fullName evidence="1">Uncharacterized protein</fullName>
    </submittedName>
</protein>
<accession>A0A0S4J1R0</accession>
<evidence type="ECO:0000313" key="2">
    <source>
        <dbReference type="Proteomes" id="UP000051952"/>
    </source>
</evidence>
<organism evidence="1 2">
    <name type="scientific">Bodo saltans</name>
    <name type="common">Flagellated protozoan</name>
    <dbReference type="NCBI Taxonomy" id="75058"/>
    <lineage>
        <taxon>Eukaryota</taxon>
        <taxon>Discoba</taxon>
        <taxon>Euglenozoa</taxon>
        <taxon>Kinetoplastea</taxon>
        <taxon>Metakinetoplastina</taxon>
        <taxon>Eubodonida</taxon>
        <taxon>Bodonidae</taxon>
        <taxon>Bodo</taxon>
    </lineage>
</organism>
<sequence length="196" mass="21143">MPRIDHDAFGAVDEEEVLRSLAAIAALLFITTGGELLHVCGTDTTNHSVKEEKRLIPFALSRNLLEVVDKATGGAATFSFSTRADKNKHDYTTTLRGHTTKETSQRTITDSGTVSHPQLPLGREVIRQVALTGTVKLVRVDLTFVKGEYGGVPPTEFVLTEIVMGGAAQRTTTSAPLIRVGINRGVPPSEQQPLLL</sequence>
<proteinExistence type="predicted"/>
<gene>
    <name evidence="1" type="ORF">BSAL_87385</name>
</gene>
<dbReference type="AlphaFoldDB" id="A0A0S4J1R0"/>
<dbReference type="EMBL" id="CYKH01001090">
    <property type="protein sequence ID" value="CUG83052.1"/>
    <property type="molecule type" value="Genomic_DNA"/>
</dbReference>
<name>A0A0S4J1R0_BODSA</name>
<dbReference type="VEuPathDB" id="TriTrypDB:BSAL_87385"/>